<keyword evidence="6" id="KW-0106">Calcium</keyword>
<sequence length="105" mass="11368">GRFHLDAAEAWAVDVATAAEENAVDLESVATHEIGHVLGLGHSGAKESIMYPSLRPRQRKVELKPDDIAGVQALYGPNPNFAFYRPDDVVASSGSDSRSDQLFFL</sequence>
<evidence type="ECO:0000256" key="2">
    <source>
        <dbReference type="ARBA" id="ARBA00022723"/>
    </source>
</evidence>
<keyword evidence="3" id="KW-0378">Hydrolase</keyword>
<dbReference type="AlphaFoldDB" id="S8D4Y5"/>
<comment type="caution">
    <text evidence="8">The sequence shown here is derived from an EMBL/GenBank/DDBJ whole genome shotgun (WGS) entry which is preliminary data.</text>
</comment>
<feature type="active site" evidence="5">
    <location>
        <position position="33"/>
    </location>
</feature>
<dbReference type="EMBL" id="AUSU01000062">
    <property type="protein sequence ID" value="EPS74460.1"/>
    <property type="molecule type" value="Genomic_DNA"/>
</dbReference>
<evidence type="ECO:0000313" key="8">
    <source>
        <dbReference type="EMBL" id="EPS74460.1"/>
    </source>
</evidence>
<feature type="binding site" evidence="6">
    <location>
        <position position="36"/>
    </location>
    <ligand>
        <name>Zn(2+)</name>
        <dbReference type="ChEBI" id="CHEBI:29105"/>
        <label>2</label>
        <note>catalytic</note>
    </ligand>
</feature>
<feature type="non-terminal residue" evidence="8">
    <location>
        <position position="1"/>
    </location>
</feature>
<dbReference type="Proteomes" id="UP000015453">
    <property type="component" value="Unassembled WGS sequence"/>
</dbReference>
<keyword evidence="9" id="KW-1185">Reference proteome</keyword>
<comment type="cofactor">
    <cofactor evidence="6">
        <name>Ca(2+)</name>
        <dbReference type="ChEBI" id="CHEBI:29108"/>
    </cofactor>
    <text evidence="6">Can bind about 5 Ca(2+) ions per subunit.</text>
</comment>
<feature type="binding site" evidence="6">
    <location>
        <position position="42"/>
    </location>
    <ligand>
        <name>Zn(2+)</name>
        <dbReference type="ChEBI" id="CHEBI:29105"/>
        <label>2</label>
        <note>catalytic</note>
    </ligand>
</feature>
<evidence type="ECO:0000256" key="4">
    <source>
        <dbReference type="ARBA" id="ARBA00022833"/>
    </source>
</evidence>
<evidence type="ECO:0000256" key="5">
    <source>
        <dbReference type="PIRSR" id="PIRSR621190-1"/>
    </source>
</evidence>
<accession>S8D4Y5</accession>
<dbReference type="MEROPS" id="M10.A02"/>
<protein>
    <recommendedName>
        <fullName evidence="7">Peptidase M10 metallopeptidase domain-containing protein</fullName>
    </recommendedName>
</protein>
<feature type="domain" description="Peptidase M10 metallopeptidase" evidence="7">
    <location>
        <begin position="1"/>
        <end position="76"/>
    </location>
</feature>
<dbReference type="InterPro" id="IPR024079">
    <property type="entry name" value="MetalloPept_cat_dom_sf"/>
</dbReference>
<feature type="binding site" evidence="6">
    <location>
        <position position="9"/>
    </location>
    <ligand>
        <name>Ca(2+)</name>
        <dbReference type="ChEBI" id="CHEBI:29108"/>
        <label>1</label>
    </ligand>
</feature>
<feature type="non-terminal residue" evidence="8">
    <location>
        <position position="105"/>
    </location>
</feature>
<proteinExistence type="predicted"/>
<evidence type="ECO:0000256" key="6">
    <source>
        <dbReference type="PIRSR" id="PIRSR621190-2"/>
    </source>
</evidence>
<feature type="binding site" evidence="6">
    <location>
        <position position="4"/>
    </location>
    <ligand>
        <name>Zn(2+)</name>
        <dbReference type="ChEBI" id="CHEBI:29105"/>
        <label>1</label>
    </ligand>
</feature>
<evidence type="ECO:0000256" key="1">
    <source>
        <dbReference type="ARBA" id="ARBA00022670"/>
    </source>
</evidence>
<keyword evidence="2 6" id="KW-0479">Metal-binding</keyword>
<evidence type="ECO:0000259" key="7">
    <source>
        <dbReference type="Pfam" id="PF00413"/>
    </source>
</evidence>
<feature type="binding site" evidence="6">
    <location>
        <position position="9"/>
    </location>
    <ligand>
        <name>Ca(2+)</name>
        <dbReference type="ChEBI" id="CHEBI:29108"/>
        <label>3</label>
    </ligand>
</feature>
<dbReference type="GO" id="GO:0008270">
    <property type="term" value="F:zinc ion binding"/>
    <property type="evidence" value="ECO:0007669"/>
    <property type="project" value="InterPro"/>
</dbReference>
<dbReference type="PRINTS" id="PR00138">
    <property type="entry name" value="MATRIXIN"/>
</dbReference>
<feature type="binding site" evidence="6">
    <location>
        <position position="32"/>
    </location>
    <ligand>
        <name>Zn(2+)</name>
        <dbReference type="ChEBI" id="CHEBI:29105"/>
        <label>2</label>
        <note>catalytic</note>
    </ligand>
</feature>
<gene>
    <name evidence="8" type="ORF">M569_00296</name>
</gene>
<dbReference type="GO" id="GO:0004222">
    <property type="term" value="F:metalloendopeptidase activity"/>
    <property type="evidence" value="ECO:0007669"/>
    <property type="project" value="InterPro"/>
</dbReference>
<dbReference type="Gene3D" id="3.40.390.10">
    <property type="entry name" value="Collagenase (Catalytic Domain)"/>
    <property type="match status" value="1"/>
</dbReference>
<dbReference type="OrthoDB" id="9397453at2759"/>
<dbReference type="GO" id="GO:0030198">
    <property type="term" value="P:extracellular matrix organization"/>
    <property type="evidence" value="ECO:0007669"/>
    <property type="project" value="TreeGrafter"/>
</dbReference>
<dbReference type="GO" id="GO:0031012">
    <property type="term" value="C:extracellular matrix"/>
    <property type="evidence" value="ECO:0007669"/>
    <property type="project" value="InterPro"/>
</dbReference>
<dbReference type="PANTHER" id="PTHR10201:SF272">
    <property type="entry name" value="METALLOENDOPROTEINASE 5-MMP"/>
    <property type="match status" value="1"/>
</dbReference>
<reference evidence="8 9" key="1">
    <citation type="journal article" date="2013" name="BMC Genomics">
        <title>The miniature genome of a carnivorous plant Genlisea aurea contains a low number of genes and short non-coding sequences.</title>
        <authorList>
            <person name="Leushkin E.V."/>
            <person name="Sutormin R.A."/>
            <person name="Nabieva E.R."/>
            <person name="Penin A.A."/>
            <person name="Kondrashov A.S."/>
            <person name="Logacheva M.D."/>
        </authorList>
    </citation>
    <scope>NUCLEOTIDE SEQUENCE [LARGE SCALE GENOMIC DNA]</scope>
</reference>
<dbReference type="PANTHER" id="PTHR10201">
    <property type="entry name" value="MATRIX METALLOPROTEINASE"/>
    <property type="match status" value="1"/>
</dbReference>
<comment type="cofactor">
    <cofactor evidence="6">
        <name>Zn(2+)</name>
        <dbReference type="ChEBI" id="CHEBI:29105"/>
    </cofactor>
    <text evidence="6">Binds 2 Zn(2+) ions per subunit.</text>
</comment>
<feature type="binding site" evidence="6">
    <location>
        <position position="50"/>
    </location>
    <ligand>
        <name>Zn(2+)</name>
        <dbReference type="ChEBI" id="CHEBI:29105"/>
        <label>2</label>
        <note>catalytic</note>
    </ligand>
</feature>
<evidence type="ECO:0000256" key="3">
    <source>
        <dbReference type="ARBA" id="ARBA00022801"/>
    </source>
</evidence>
<dbReference type="Pfam" id="PF00413">
    <property type="entry name" value="Peptidase_M10"/>
    <property type="match status" value="1"/>
</dbReference>
<dbReference type="SUPFAM" id="SSF55486">
    <property type="entry name" value="Metalloproteases ('zincins'), catalytic domain"/>
    <property type="match status" value="1"/>
</dbReference>
<dbReference type="GO" id="GO:0030574">
    <property type="term" value="P:collagen catabolic process"/>
    <property type="evidence" value="ECO:0007669"/>
    <property type="project" value="TreeGrafter"/>
</dbReference>
<keyword evidence="1" id="KW-0645">Protease</keyword>
<dbReference type="InterPro" id="IPR021190">
    <property type="entry name" value="Pept_M10A"/>
</dbReference>
<dbReference type="InterPro" id="IPR001818">
    <property type="entry name" value="Pept_M10_metallopeptidase"/>
</dbReference>
<feature type="binding site" evidence="6">
    <location>
        <position position="6"/>
    </location>
    <ligand>
        <name>Ca(2+)</name>
        <dbReference type="ChEBI" id="CHEBI:29108"/>
        <label>3</label>
    </ligand>
</feature>
<organism evidence="8 9">
    <name type="scientific">Genlisea aurea</name>
    <dbReference type="NCBI Taxonomy" id="192259"/>
    <lineage>
        <taxon>Eukaryota</taxon>
        <taxon>Viridiplantae</taxon>
        <taxon>Streptophyta</taxon>
        <taxon>Embryophyta</taxon>
        <taxon>Tracheophyta</taxon>
        <taxon>Spermatophyta</taxon>
        <taxon>Magnoliopsida</taxon>
        <taxon>eudicotyledons</taxon>
        <taxon>Gunneridae</taxon>
        <taxon>Pentapetalae</taxon>
        <taxon>asterids</taxon>
        <taxon>lamiids</taxon>
        <taxon>Lamiales</taxon>
        <taxon>Lentibulariaceae</taxon>
        <taxon>Genlisea</taxon>
    </lineage>
</organism>
<evidence type="ECO:0000313" key="9">
    <source>
        <dbReference type="Proteomes" id="UP000015453"/>
    </source>
</evidence>
<name>S8D4Y5_9LAMI</name>
<dbReference type="GO" id="GO:0006508">
    <property type="term" value="P:proteolysis"/>
    <property type="evidence" value="ECO:0007669"/>
    <property type="project" value="UniProtKB-KW"/>
</dbReference>
<keyword evidence="4 6" id="KW-0862">Zinc</keyword>